<feature type="compositionally biased region" description="Basic and acidic residues" evidence="1">
    <location>
        <begin position="1"/>
        <end position="10"/>
    </location>
</feature>
<dbReference type="Proteomes" id="UP000722485">
    <property type="component" value="Unassembled WGS sequence"/>
</dbReference>
<feature type="region of interest" description="Disordered" evidence="1">
    <location>
        <begin position="1"/>
        <end position="112"/>
    </location>
</feature>
<keyword evidence="3" id="KW-1185">Reference proteome</keyword>
<evidence type="ECO:0000256" key="1">
    <source>
        <dbReference type="SAM" id="MobiDB-lite"/>
    </source>
</evidence>
<organism evidence="2 3">
    <name type="scientific">Cylindrodendrum hubeiense</name>
    <dbReference type="NCBI Taxonomy" id="595255"/>
    <lineage>
        <taxon>Eukaryota</taxon>
        <taxon>Fungi</taxon>
        <taxon>Dikarya</taxon>
        <taxon>Ascomycota</taxon>
        <taxon>Pezizomycotina</taxon>
        <taxon>Sordariomycetes</taxon>
        <taxon>Hypocreomycetidae</taxon>
        <taxon>Hypocreales</taxon>
        <taxon>Nectriaceae</taxon>
        <taxon>Cylindrodendrum</taxon>
    </lineage>
</organism>
<dbReference type="AlphaFoldDB" id="A0A9P5L2F9"/>
<proteinExistence type="predicted"/>
<evidence type="ECO:0000313" key="2">
    <source>
        <dbReference type="EMBL" id="KAF7535399.1"/>
    </source>
</evidence>
<accession>A0A9P5L2F9</accession>
<gene>
    <name evidence="2" type="ORF">G7Z17_g13208</name>
</gene>
<reference evidence="2" key="1">
    <citation type="submission" date="2020-03" db="EMBL/GenBank/DDBJ databases">
        <title>Draft Genome Sequence of Cylindrodendrum hubeiense.</title>
        <authorList>
            <person name="Buettner E."/>
            <person name="Kellner H."/>
        </authorList>
    </citation>
    <scope>NUCLEOTIDE SEQUENCE</scope>
    <source>
        <strain evidence="2">IHI 201604</strain>
    </source>
</reference>
<name>A0A9P5L2F9_9HYPO</name>
<protein>
    <submittedName>
        <fullName evidence="2">Uncharacterized protein</fullName>
    </submittedName>
</protein>
<comment type="caution">
    <text evidence="2">The sequence shown here is derived from an EMBL/GenBank/DDBJ whole genome shotgun (WGS) entry which is preliminary data.</text>
</comment>
<dbReference type="EMBL" id="JAANBB010000719">
    <property type="protein sequence ID" value="KAF7535399.1"/>
    <property type="molecule type" value="Genomic_DNA"/>
</dbReference>
<evidence type="ECO:0000313" key="3">
    <source>
        <dbReference type="Proteomes" id="UP000722485"/>
    </source>
</evidence>
<sequence length="112" mass="12259">MRRTSIRKEESESEEDVGRSALGKRKRPRREVEKPDAAEAVPDVGESADVEMGDNTKGDEGDVPAVTEVVEDVAVEATEAAVQDIKDGDEGAKKKRKRKNKKKKPKSAVAQQ</sequence>
<feature type="compositionally biased region" description="Basic residues" evidence="1">
    <location>
        <begin position="93"/>
        <end position="106"/>
    </location>
</feature>